<keyword evidence="3" id="KW-1185">Reference proteome</keyword>
<evidence type="ECO:0000313" key="3">
    <source>
        <dbReference type="Proteomes" id="UP000198741"/>
    </source>
</evidence>
<dbReference type="EMBL" id="LT629710">
    <property type="protein sequence ID" value="SDO65999.1"/>
    <property type="molecule type" value="Genomic_DNA"/>
</dbReference>
<dbReference type="STRING" id="1090615.SAMN04515671_1619"/>
<feature type="transmembrane region" description="Helical" evidence="1">
    <location>
        <begin position="202"/>
        <end position="224"/>
    </location>
</feature>
<evidence type="ECO:0008006" key="4">
    <source>
        <dbReference type="Google" id="ProtNLM"/>
    </source>
</evidence>
<dbReference type="Proteomes" id="UP000198741">
    <property type="component" value="Chromosome I"/>
</dbReference>
<feature type="transmembrane region" description="Helical" evidence="1">
    <location>
        <begin position="149"/>
        <end position="167"/>
    </location>
</feature>
<reference evidence="2 3" key="1">
    <citation type="submission" date="2016-10" db="EMBL/GenBank/DDBJ databases">
        <authorList>
            <person name="de Groot N.N."/>
        </authorList>
    </citation>
    <scope>NUCLEOTIDE SEQUENCE [LARGE SCALE GENOMIC DNA]</scope>
    <source>
        <strain evidence="3">P4-7,KCTC 19426,CECT 7604</strain>
    </source>
</reference>
<evidence type="ECO:0000256" key="1">
    <source>
        <dbReference type="SAM" id="Phobius"/>
    </source>
</evidence>
<evidence type="ECO:0000313" key="2">
    <source>
        <dbReference type="EMBL" id="SDO65999.1"/>
    </source>
</evidence>
<protein>
    <recommendedName>
        <fullName evidence="4">DUF4386 domain-containing protein</fullName>
    </recommendedName>
</protein>
<proteinExistence type="predicted"/>
<accession>A0A1H0LCM1</accession>
<keyword evidence="1" id="KW-0472">Membrane</keyword>
<sequence length="237" mass="24687">MTDTTITPPVQVPQLRPPVSTRRWPLRAAAVGYSAVWIIGLFLTSSTTTVTSSGSAVVRQDAPHVAALTLQFLLTEGVAALALLIVVIGVWRPTARGVARSAALISGVAAVVISLVQTVLGVCLVEIAVRGGDTALASSLSVTLNELDGVKMFLLAATAFAISAAQWRRQVRLPIWLLPAGIATGVALLASAIGYLARSNTFSIAAWISLPLLLIFVTAVGLCVRPGSERDAKGAER</sequence>
<keyword evidence="1" id="KW-1133">Transmembrane helix</keyword>
<gene>
    <name evidence="2" type="ORF">SAMN04515671_1619</name>
</gene>
<dbReference type="RefSeq" id="WP_090475511.1">
    <property type="nucleotide sequence ID" value="NZ_LT629710.1"/>
</dbReference>
<dbReference type="AlphaFoldDB" id="A0A1H0LCM1"/>
<name>A0A1H0LCM1_9ACTN</name>
<keyword evidence="1" id="KW-0812">Transmembrane</keyword>
<feature type="transmembrane region" description="Helical" evidence="1">
    <location>
        <begin position="65"/>
        <end position="91"/>
    </location>
</feature>
<feature type="transmembrane region" description="Helical" evidence="1">
    <location>
        <begin position="174"/>
        <end position="196"/>
    </location>
</feature>
<organism evidence="2 3">
    <name type="scientific">Nakamurella panacisegetis</name>
    <dbReference type="NCBI Taxonomy" id="1090615"/>
    <lineage>
        <taxon>Bacteria</taxon>
        <taxon>Bacillati</taxon>
        <taxon>Actinomycetota</taxon>
        <taxon>Actinomycetes</taxon>
        <taxon>Nakamurellales</taxon>
        <taxon>Nakamurellaceae</taxon>
        <taxon>Nakamurella</taxon>
    </lineage>
</organism>
<feature type="transmembrane region" description="Helical" evidence="1">
    <location>
        <begin position="24"/>
        <end position="45"/>
    </location>
</feature>
<feature type="transmembrane region" description="Helical" evidence="1">
    <location>
        <begin position="103"/>
        <end position="129"/>
    </location>
</feature>